<name>A0ABV5YF67_9ACTN</name>
<sequence>MTTRDLESIVDDLLSLPFPPPPPRDDGSGGPGHHLRVLRASRDFWDDRDEEIVEAAEEEIDAALRALATALTARWGEPETIDLEPYLWSEDPAPEPIIRLCQVSGSMLVWRRPAGRWLALTVGQADPEFPIELLAAVGEASI</sequence>
<gene>
    <name evidence="2" type="ORF">ACFFNX_15875</name>
</gene>
<evidence type="ECO:0000313" key="2">
    <source>
        <dbReference type="EMBL" id="MFB9833669.1"/>
    </source>
</evidence>
<evidence type="ECO:0000313" key="3">
    <source>
        <dbReference type="Proteomes" id="UP001589627"/>
    </source>
</evidence>
<dbReference type="RefSeq" id="WP_378201767.1">
    <property type="nucleotide sequence ID" value="NZ_JBHLZP010000099.1"/>
</dbReference>
<comment type="caution">
    <text evidence="2">The sequence shown here is derived from an EMBL/GenBank/DDBJ whole genome shotgun (WGS) entry which is preliminary data.</text>
</comment>
<dbReference type="Proteomes" id="UP001589627">
    <property type="component" value="Unassembled WGS sequence"/>
</dbReference>
<reference evidence="2 3" key="1">
    <citation type="submission" date="2024-09" db="EMBL/GenBank/DDBJ databases">
        <authorList>
            <person name="Sun Q."/>
            <person name="Mori K."/>
        </authorList>
    </citation>
    <scope>NUCLEOTIDE SEQUENCE [LARGE SCALE GENOMIC DNA]</scope>
    <source>
        <strain evidence="2 3">TBRC 0563</strain>
    </source>
</reference>
<dbReference type="EMBL" id="JBHLZP010000099">
    <property type="protein sequence ID" value="MFB9833669.1"/>
    <property type="molecule type" value="Genomic_DNA"/>
</dbReference>
<evidence type="ECO:0000256" key="1">
    <source>
        <dbReference type="SAM" id="MobiDB-lite"/>
    </source>
</evidence>
<protein>
    <submittedName>
        <fullName evidence="2">Uncharacterized protein</fullName>
    </submittedName>
</protein>
<proteinExistence type="predicted"/>
<keyword evidence="3" id="KW-1185">Reference proteome</keyword>
<organism evidence="2 3">
    <name type="scientific">Actinoallomurus acaciae</name>
    <dbReference type="NCBI Taxonomy" id="502577"/>
    <lineage>
        <taxon>Bacteria</taxon>
        <taxon>Bacillati</taxon>
        <taxon>Actinomycetota</taxon>
        <taxon>Actinomycetes</taxon>
        <taxon>Streptosporangiales</taxon>
        <taxon>Thermomonosporaceae</taxon>
        <taxon>Actinoallomurus</taxon>
    </lineage>
</organism>
<accession>A0ABV5YF67</accession>
<feature type="region of interest" description="Disordered" evidence="1">
    <location>
        <begin position="13"/>
        <end position="33"/>
    </location>
</feature>